<proteinExistence type="predicted"/>
<dbReference type="PANTHER" id="PTHR13847:SF274">
    <property type="entry name" value="RIESKE 2FE-2S IRON-SULFUR PROTEIN YHFW-RELATED"/>
    <property type="match status" value="1"/>
</dbReference>
<evidence type="ECO:0000256" key="3">
    <source>
        <dbReference type="ARBA" id="ARBA00023004"/>
    </source>
</evidence>
<keyword evidence="3" id="KW-0408">Iron</keyword>
<keyword evidence="1" id="KW-0001">2Fe-2S</keyword>
<evidence type="ECO:0000259" key="7">
    <source>
        <dbReference type="PROSITE" id="PS51296"/>
    </source>
</evidence>
<reference evidence="8" key="1">
    <citation type="submission" date="2019-09" db="EMBL/GenBank/DDBJ databases">
        <authorList>
            <person name="Li J."/>
        </authorList>
    </citation>
    <scope>NUCLEOTIDE SEQUENCE [LARGE SCALE GENOMIC DNA]</scope>
    <source>
        <strain evidence="8">JCM 14732</strain>
    </source>
</reference>
<evidence type="ECO:0000256" key="6">
    <source>
        <dbReference type="SAM" id="MobiDB-lite"/>
    </source>
</evidence>
<dbReference type="Gene3D" id="3.50.50.60">
    <property type="entry name" value="FAD/NAD(P)-binding domain"/>
    <property type="match status" value="1"/>
</dbReference>
<dbReference type="GO" id="GO:0004497">
    <property type="term" value="F:monooxygenase activity"/>
    <property type="evidence" value="ECO:0007669"/>
    <property type="project" value="UniProtKB-ARBA"/>
</dbReference>
<dbReference type="Proteomes" id="UP000380867">
    <property type="component" value="Unassembled WGS sequence"/>
</dbReference>
<keyword evidence="5" id="KW-1015">Disulfide bond</keyword>
<comment type="caution">
    <text evidence="8">The sequence shown here is derived from an EMBL/GenBank/DDBJ whole genome shotgun (WGS) entry which is preliminary data.</text>
</comment>
<dbReference type="InterPro" id="IPR005805">
    <property type="entry name" value="Rieske_Fe-S_prot_C"/>
</dbReference>
<dbReference type="OrthoDB" id="9767869at2"/>
<gene>
    <name evidence="8" type="ORF">ESP70_008470</name>
</gene>
<dbReference type="InterPro" id="IPR036922">
    <property type="entry name" value="Rieske_2Fe-2S_sf"/>
</dbReference>
<organism evidence="8 9">
    <name type="scientific">Aeromicrobium ginsengisoli</name>
    <dbReference type="NCBI Taxonomy" id="363867"/>
    <lineage>
        <taxon>Bacteria</taxon>
        <taxon>Bacillati</taxon>
        <taxon>Actinomycetota</taxon>
        <taxon>Actinomycetes</taxon>
        <taxon>Propionibacteriales</taxon>
        <taxon>Nocardioidaceae</taxon>
        <taxon>Aeromicrobium</taxon>
    </lineage>
</organism>
<dbReference type="GO" id="GO:0046872">
    <property type="term" value="F:metal ion binding"/>
    <property type="evidence" value="ECO:0007669"/>
    <property type="project" value="UniProtKB-KW"/>
</dbReference>
<dbReference type="Gene3D" id="3.30.9.10">
    <property type="entry name" value="D-Amino Acid Oxidase, subunit A, domain 2"/>
    <property type="match status" value="1"/>
</dbReference>
<feature type="region of interest" description="Disordered" evidence="6">
    <location>
        <begin position="473"/>
        <end position="492"/>
    </location>
</feature>
<dbReference type="InterPro" id="IPR017941">
    <property type="entry name" value="Rieske_2Fe-2S"/>
</dbReference>
<sequence>MTSLWLDRPGLPASDPLPVGERLDDLVIGAGLTGLTTALLLARAGRRVAVIEARTVGAVTTGNTTAKLSLLQGTKLSSILRKQSHAVAQAYVDANLEGQQWLVRFCADHDVPVQTRDAITYAAEIHQVEEARNEHDAARSLGLDVRWHDQLDLPFTNHGGAVLADQYQFDPLDVLTALASQVREHGGTIHEGHRVVSASKTGLPTVHLDDGTELTASEVILATGTPILDRGLYFAKLEPLRSYALAFDFATTPMPMSLSAGQPSRSIRDVPRADGTTKLMIGGSGHTVGRTRSEASHVDELREWTARYFPGAAETHVWSAQDYQSHDGIPYVGALPRGGGRFHVATGFDKWGMTNAVAAARNLTASLLGEPVSWSKPMARRITRPQGAAKIAELNLSVGAYLAKGLVTAELKDVPDSPPEGAGVVGRDGLLPTGVSTVDGQTCAVRALCTHLGGVLKWNDQEKSWDCPLHGSRFTPDGEVLEGPATRPLRTS</sequence>
<dbReference type="InterPro" id="IPR006076">
    <property type="entry name" value="FAD-dep_OxRdtase"/>
</dbReference>
<dbReference type="SUPFAM" id="SSF50022">
    <property type="entry name" value="ISP domain"/>
    <property type="match status" value="1"/>
</dbReference>
<dbReference type="Pfam" id="PF00355">
    <property type="entry name" value="Rieske"/>
    <property type="match status" value="1"/>
</dbReference>
<dbReference type="GO" id="GO:0051537">
    <property type="term" value="F:2 iron, 2 sulfur cluster binding"/>
    <property type="evidence" value="ECO:0007669"/>
    <property type="project" value="UniProtKB-KW"/>
</dbReference>
<evidence type="ECO:0000313" key="8">
    <source>
        <dbReference type="EMBL" id="KAA1397410.1"/>
    </source>
</evidence>
<dbReference type="GO" id="GO:0005737">
    <property type="term" value="C:cytoplasm"/>
    <property type="evidence" value="ECO:0007669"/>
    <property type="project" value="TreeGrafter"/>
</dbReference>
<dbReference type="PRINTS" id="PR00162">
    <property type="entry name" value="RIESKE"/>
</dbReference>
<name>A0A5M4FDX8_9ACTN</name>
<dbReference type="SUPFAM" id="SSF51905">
    <property type="entry name" value="FAD/NAD(P)-binding domain"/>
    <property type="match status" value="1"/>
</dbReference>
<dbReference type="PANTHER" id="PTHR13847">
    <property type="entry name" value="SARCOSINE DEHYDROGENASE-RELATED"/>
    <property type="match status" value="1"/>
</dbReference>
<dbReference type="Pfam" id="PF01266">
    <property type="entry name" value="DAO"/>
    <property type="match status" value="1"/>
</dbReference>
<keyword evidence="2" id="KW-0479">Metal-binding</keyword>
<dbReference type="InterPro" id="IPR036188">
    <property type="entry name" value="FAD/NAD-bd_sf"/>
</dbReference>
<accession>A0A5M4FDX8</accession>
<dbReference type="Gene3D" id="2.102.10.10">
    <property type="entry name" value="Rieske [2Fe-2S] iron-sulphur domain"/>
    <property type="match status" value="1"/>
</dbReference>
<dbReference type="AlphaFoldDB" id="A0A5M4FDX8"/>
<dbReference type="RefSeq" id="WP_149688861.1">
    <property type="nucleotide sequence ID" value="NZ_SDPQ02000002.1"/>
</dbReference>
<feature type="domain" description="Rieske" evidence="7">
    <location>
        <begin position="409"/>
        <end position="492"/>
    </location>
</feature>
<evidence type="ECO:0000256" key="5">
    <source>
        <dbReference type="ARBA" id="ARBA00023157"/>
    </source>
</evidence>
<dbReference type="GO" id="GO:0016705">
    <property type="term" value="F:oxidoreductase activity, acting on paired donors, with incorporation or reduction of molecular oxygen"/>
    <property type="evidence" value="ECO:0007669"/>
    <property type="project" value="UniProtKB-ARBA"/>
</dbReference>
<dbReference type="EMBL" id="SDPQ02000002">
    <property type="protein sequence ID" value="KAA1397410.1"/>
    <property type="molecule type" value="Genomic_DNA"/>
</dbReference>
<evidence type="ECO:0000256" key="4">
    <source>
        <dbReference type="ARBA" id="ARBA00023014"/>
    </source>
</evidence>
<evidence type="ECO:0000256" key="1">
    <source>
        <dbReference type="ARBA" id="ARBA00022714"/>
    </source>
</evidence>
<dbReference type="GO" id="GO:0016020">
    <property type="term" value="C:membrane"/>
    <property type="evidence" value="ECO:0007669"/>
    <property type="project" value="InterPro"/>
</dbReference>
<evidence type="ECO:0000313" key="9">
    <source>
        <dbReference type="Proteomes" id="UP000380867"/>
    </source>
</evidence>
<dbReference type="PROSITE" id="PS51296">
    <property type="entry name" value="RIESKE"/>
    <property type="match status" value="1"/>
</dbReference>
<keyword evidence="9" id="KW-1185">Reference proteome</keyword>
<protein>
    <submittedName>
        <fullName evidence="8">FAD-dependent oxidoreductase</fullName>
    </submittedName>
</protein>
<keyword evidence="4" id="KW-0411">Iron-sulfur</keyword>
<evidence type="ECO:0000256" key="2">
    <source>
        <dbReference type="ARBA" id="ARBA00022723"/>
    </source>
</evidence>